<dbReference type="RefSeq" id="WP_129461336.1">
    <property type="nucleotide sequence ID" value="NZ_SBKN01000004.1"/>
</dbReference>
<feature type="transmembrane region" description="Helical" evidence="1">
    <location>
        <begin position="5"/>
        <end position="23"/>
    </location>
</feature>
<keyword evidence="1" id="KW-0812">Transmembrane</keyword>
<keyword evidence="3" id="KW-1185">Reference proteome</keyword>
<keyword evidence="1" id="KW-1133">Transmembrane helix</keyword>
<dbReference type="EMBL" id="SBKN01000004">
    <property type="protein sequence ID" value="RXR22449.1"/>
    <property type="molecule type" value="Genomic_DNA"/>
</dbReference>
<sequence>MIKKVLWFIPDFFIVSIALFWFLENYLESGLINYYALVAAFLVVVAAMSKVRLLGMLMGALTVLFSIFLGFRFYALYSEIKAIPNASSLTFLLMGIFIVSLLSGLLLFFKYYKRTEHSD</sequence>
<dbReference type="OrthoDB" id="1377245at2"/>
<reference evidence="3" key="1">
    <citation type="submission" date="2019-01" db="EMBL/GenBank/DDBJ databases">
        <title>Cytophagaceae bacterium strain CAR-16.</title>
        <authorList>
            <person name="Chen W.-M."/>
        </authorList>
    </citation>
    <scope>NUCLEOTIDE SEQUENCE [LARGE SCALE GENOMIC DNA]</scope>
    <source>
        <strain evidence="3">WWJ-16</strain>
    </source>
</reference>
<organism evidence="2 3">
    <name type="scientific">Flavobacterium stagni</name>
    <dbReference type="NCBI Taxonomy" id="2506421"/>
    <lineage>
        <taxon>Bacteria</taxon>
        <taxon>Pseudomonadati</taxon>
        <taxon>Bacteroidota</taxon>
        <taxon>Flavobacteriia</taxon>
        <taxon>Flavobacteriales</taxon>
        <taxon>Flavobacteriaceae</taxon>
        <taxon>Flavobacterium</taxon>
    </lineage>
</organism>
<name>A0A4Q1K824_9FLAO</name>
<proteinExistence type="predicted"/>
<gene>
    <name evidence="2" type="ORF">EQG61_07645</name>
</gene>
<feature type="transmembrane region" description="Helical" evidence="1">
    <location>
        <begin position="54"/>
        <end position="77"/>
    </location>
</feature>
<comment type="caution">
    <text evidence="2">The sequence shown here is derived from an EMBL/GenBank/DDBJ whole genome shotgun (WGS) entry which is preliminary data.</text>
</comment>
<protein>
    <submittedName>
        <fullName evidence="2">Uncharacterized protein</fullName>
    </submittedName>
</protein>
<dbReference type="AlphaFoldDB" id="A0A4Q1K824"/>
<feature type="transmembrane region" description="Helical" evidence="1">
    <location>
        <begin position="29"/>
        <end position="47"/>
    </location>
</feature>
<evidence type="ECO:0000313" key="3">
    <source>
        <dbReference type="Proteomes" id="UP000289857"/>
    </source>
</evidence>
<dbReference type="Proteomes" id="UP000289857">
    <property type="component" value="Unassembled WGS sequence"/>
</dbReference>
<accession>A0A4Q1K824</accession>
<evidence type="ECO:0000313" key="2">
    <source>
        <dbReference type="EMBL" id="RXR22449.1"/>
    </source>
</evidence>
<evidence type="ECO:0000256" key="1">
    <source>
        <dbReference type="SAM" id="Phobius"/>
    </source>
</evidence>
<feature type="transmembrane region" description="Helical" evidence="1">
    <location>
        <begin position="89"/>
        <end position="109"/>
    </location>
</feature>
<keyword evidence="1" id="KW-0472">Membrane</keyword>